<proteinExistence type="predicted"/>
<dbReference type="Pfam" id="PF09675">
    <property type="entry name" value="Chlamy_scaf"/>
    <property type="match status" value="1"/>
</dbReference>
<name>A0A976N193_9VIRU</name>
<accession>A0A976N193</accession>
<reference evidence="1" key="1">
    <citation type="submission" date="2022-02" db="EMBL/GenBank/DDBJ databases">
        <title>Towards deciphering the DNA virus diversity associated with rodent species in the families Cricetidae and Heteromyidae.</title>
        <authorList>
            <person name="Lund M."/>
            <person name="Larsen B.B."/>
            <person name="Gryseels S."/>
            <person name="Kraberger S."/>
            <person name="Rowsey D.M."/>
            <person name="Steger L."/>
            <person name="Yule K.M."/>
            <person name="Upham N.S."/>
            <person name="Worobey M."/>
            <person name="Van Doorslaer K."/>
            <person name="Varsani A."/>
        </authorList>
    </citation>
    <scope>NUCLEOTIDE SEQUENCE</scope>
    <source>
        <strain evidence="1">UA08Rod_5228</strain>
    </source>
</reference>
<evidence type="ECO:0000313" key="1">
    <source>
        <dbReference type="EMBL" id="UPW41192.1"/>
    </source>
</evidence>
<dbReference type="InterPro" id="IPR014131">
    <property type="entry name" value="Chlamydia_phage_Vp3"/>
</dbReference>
<dbReference type="EMBL" id="OM869555">
    <property type="protein sequence ID" value="UPW41192.1"/>
    <property type="molecule type" value="Genomic_DNA"/>
</dbReference>
<sequence>MEFEKFNWRERKQQSFDKENIVFEKMGKKINIYDFIQEGREDTEIYPTLEKYGCIDKMMLNREDVYADYTELQKMRDYRGVKDFEIQAKNMFYNLPLEVRKEFDNDINKFTRGADEYIGKMKAEDAAKAAELKKQQELTVEKPVQGDLING</sequence>
<organism evidence="1">
    <name type="scientific">Sigmofec virus UA08Rod_5228</name>
    <dbReference type="NCBI Taxonomy" id="2929416"/>
    <lineage>
        <taxon>Viruses</taxon>
        <taxon>Monodnaviria</taxon>
        <taxon>Sangervirae</taxon>
        <taxon>Phixviricota</taxon>
        <taxon>Malgrandaviricetes</taxon>
        <taxon>Petitvirales</taxon>
        <taxon>Microviridae</taxon>
    </lineage>
</organism>
<protein>
    <submittedName>
        <fullName evidence="1">Internal scaffolding protein</fullName>
    </submittedName>
</protein>